<keyword evidence="5" id="KW-0805">Transcription regulation</keyword>
<dbReference type="InterPro" id="IPR002857">
    <property type="entry name" value="Znf_CXXC"/>
</dbReference>
<feature type="domain" description="CXXC-type" evidence="13">
    <location>
        <begin position="141"/>
        <end position="190"/>
    </location>
</feature>
<dbReference type="EMBL" id="PZQS01000009">
    <property type="protein sequence ID" value="PVD24480.1"/>
    <property type="molecule type" value="Genomic_DNA"/>
</dbReference>
<feature type="domain" description="PHD-type" evidence="12">
    <location>
        <begin position="51"/>
        <end position="101"/>
    </location>
</feature>
<dbReference type="SUPFAM" id="SSF57903">
    <property type="entry name" value="FYVE/PHD zinc finger"/>
    <property type="match status" value="1"/>
</dbReference>
<sequence length="694" mass="79546">MSEIENTGSRSKEEIAQRFVLPERQAKVNLLIRAMEQAAGDIDGNELGDPQRYCICRSFDCERFMIACDSCEEWYHGDCIGVTQVDARCIKKYFCDACRAKNPSLEIKYKKKKNDWKSESSDVEKRVTKEYRSKLRDKDKQKSKKSSRRCGECTACHIKADCGRCDFCKDMRKFGGPNKIRQKCRLRQCQNFGISVAKERQLFVECVLDPEESQEAGLPAFSEEESENEAPEQPKKPHLTPTELSQKKEKKKLKKFKKSPEKSKKLQQRSGSSRWRSQQEKEEVGEVEEDGPRQCFGPGCVQQAREGSKYCSDDCGMKLAKRRIYEILPSQIQRWQSSPCVGEENNRRALERVRREQMESRRIITQLDQKHQELDALLERCKLVPIDPDLDGADGDDEAELSVYCVTCGQEINQRGAIKHMEKCFTKFEAQTSFGSIYKTRIEGNSMFCDYYNPQQKTYCKRLKVLCPEHTKERKVGPDEVCGCPLVTNVFEEKNEYCRISKRKCAKHFCWEKLRRAEIDLERLRQWMKLDELFEQERNIRMAMSNRMGVLGDIKPDELVDFLEDVLGDVFEDLHIEDDSIQMVASHICQSYNLIGTGHASEVLGILQRLPSVNAAQCRKAETSNEEVEMPDDLVAASDVQGSSFASHPQGSLPKGTAEDSLSNDEHGEGDAGDSAMDVEEEGWEVVQRGKKKK</sequence>
<dbReference type="InterPro" id="IPR019786">
    <property type="entry name" value="Zinc_finger_PHD-type_CS"/>
</dbReference>
<evidence type="ECO:0000259" key="13">
    <source>
        <dbReference type="PROSITE" id="PS51058"/>
    </source>
</evidence>
<keyword evidence="6" id="KW-0238">DNA-binding</keyword>
<evidence type="ECO:0000256" key="7">
    <source>
        <dbReference type="ARBA" id="ARBA00023163"/>
    </source>
</evidence>
<dbReference type="GO" id="GO:0048188">
    <property type="term" value="C:Set1C/COMPASS complex"/>
    <property type="evidence" value="ECO:0007669"/>
    <property type="project" value="InterPro"/>
</dbReference>
<protein>
    <recommendedName>
        <fullName evidence="9">CXXC-type zinc finger protein 1</fullName>
    </recommendedName>
</protein>
<feature type="compositionally biased region" description="Basic residues" evidence="11">
    <location>
        <begin position="248"/>
        <end position="257"/>
    </location>
</feature>
<comment type="caution">
    <text evidence="14">The sequence shown here is derived from an EMBL/GenBank/DDBJ whole genome shotgun (WGS) entry which is preliminary data.</text>
</comment>
<comment type="subcellular location">
    <subcellularLocation>
        <location evidence="1">Nucleus</location>
    </subcellularLocation>
</comment>
<dbReference type="InterPro" id="IPR013083">
    <property type="entry name" value="Znf_RING/FYVE/PHD"/>
</dbReference>
<evidence type="ECO:0000259" key="12">
    <source>
        <dbReference type="PROSITE" id="PS50016"/>
    </source>
</evidence>
<proteinExistence type="predicted"/>
<dbReference type="OrthoDB" id="263560at2759"/>
<dbReference type="Proteomes" id="UP000245119">
    <property type="component" value="Linkage Group LG9"/>
</dbReference>
<dbReference type="PANTHER" id="PTHR46174:SF1">
    <property type="entry name" value="CXXC-TYPE ZINC FINGER PROTEIN 1"/>
    <property type="match status" value="1"/>
</dbReference>
<accession>A0A2T7NTH5</accession>
<evidence type="ECO:0000256" key="5">
    <source>
        <dbReference type="ARBA" id="ARBA00023015"/>
    </source>
</evidence>
<organism evidence="14 15">
    <name type="scientific">Pomacea canaliculata</name>
    <name type="common">Golden apple snail</name>
    <dbReference type="NCBI Taxonomy" id="400727"/>
    <lineage>
        <taxon>Eukaryota</taxon>
        <taxon>Metazoa</taxon>
        <taxon>Spiralia</taxon>
        <taxon>Lophotrochozoa</taxon>
        <taxon>Mollusca</taxon>
        <taxon>Gastropoda</taxon>
        <taxon>Caenogastropoda</taxon>
        <taxon>Architaenioglossa</taxon>
        <taxon>Ampullarioidea</taxon>
        <taxon>Ampullariidae</taxon>
        <taxon>Pomacea</taxon>
    </lineage>
</organism>
<dbReference type="Pfam" id="PF12269">
    <property type="entry name" value="CpG_bind_C"/>
    <property type="match status" value="1"/>
</dbReference>
<dbReference type="STRING" id="400727.A0A2T7NTH5"/>
<evidence type="ECO:0000256" key="3">
    <source>
        <dbReference type="ARBA" id="ARBA00022771"/>
    </source>
</evidence>
<evidence type="ECO:0000256" key="2">
    <source>
        <dbReference type="ARBA" id="ARBA00022723"/>
    </source>
</evidence>
<dbReference type="PANTHER" id="PTHR46174">
    <property type="entry name" value="CXXC-TYPE ZINC FINGER PROTEIN 1"/>
    <property type="match status" value="1"/>
</dbReference>
<dbReference type="SMART" id="SM00249">
    <property type="entry name" value="PHD"/>
    <property type="match status" value="1"/>
</dbReference>
<evidence type="ECO:0000256" key="10">
    <source>
        <dbReference type="PROSITE-ProRule" id="PRU00509"/>
    </source>
</evidence>
<dbReference type="GO" id="GO:0003677">
    <property type="term" value="F:DNA binding"/>
    <property type="evidence" value="ECO:0007669"/>
    <property type="project" value="UniProtKB-KW"/>
</dbReference>
<dbReference type="InterPro" id="IPR022056">
    <property type="entry name" value="CpG-bd_C"/>
</dbReference>
<feature type="region of interest" description="Disordered" evidence="11">
    <location>
        <begin position="639"/>
        <end position="694"/>
    </location>
</feature>
<dbReference type="AlphaFoldDB" id="A0A2T7NTH5"/>
<keyword evidence="3 10" id="KW-0863">Zinc-finger</keyword>
<keyword evidence="7" id="KW-0804">Transcription</keyword>
<keyword evidence="4" id="KW-0862">Zinc</keyword>
<gene>
    <name evidence="14" type="ORF">C0Q70_14963</name>
</gene>
<evidence type="ECO:0000256" key="9">
    <source>
        <dbReference type="ARBA" id="ARBA00023828"/>
    </source>
</evidence>
<feature type="compositionally biased region" description="Polar residues" evidence="11">
    <location>
        <begin position="640"/>
        <end position="650"/>
    </location>
</feature>
<dbReference type="InterPro" id="IPR011011">
    <property type="entry name" value="Znf_FYVE_PHD"/>
</dbReference>
<dbReference type="GO" id="GO:0045893">
    <property type="term" value="P:positive regulation of DNA-templated transcription"/>
    <property type="evidence" value="ECO:0007669"/>
    <property type="project" value="TreeGrafter"/>
</dbReference>
<reference evidence="14 15" key="1">
    <citation type="submission" date="2018-04" db="EMBL/GenBank/DDBJ databases">
        <title>The genome of golden apple snail Pomacea canaliculata provides insight into stress tolerance and invasive adaptation.</title>
        <authorList>
            <person name="Liu C."/>
            <person name="Liu B."/>
            <person name="Ren Y."/>
            <person name="Zhang Y."/>
            <person name="Wang H."/>
            <person name="Li S."/>
            <person name="Jiang F."/>
            <person name="Yin L."/>
            <person name="Zhang G."/>
            <person name="Qian W."/>
            <person name="Fan W."/>
        </authorList>
    </citation>
    <scope>NUCLEOTIDE SEQUENCE [LARGE SCALE GENOMIC DNA]</scope>
    <source>
        <strain evidence="14">SZHN2017</strain>
        <tissue evidence="14">Muscle</tissue>
    </source>
</reference>
<name>A0A2T7NTH5_POMCA</name>
<dbReference type="Pfam" id="PF02008">
    <property type="entry name" value="zf-CXXC"/>
    <property type="match status" value="1"/>
</dbReference>
<dbReference type="PROSITE" id="PS50016">
    <property type="entry name" value="ZF_PHD_2"/>
    <property type="match status" value="1"/>
</dbReference>
<dbReference type="GO" id="GO:0008270">
    <property type="term" value="F:zinc ion binding"/>
    <property type="evidence" value="ECO:0007669"/>
    <property type="project" value="UniProtKB-KW"/>
</dbReference>
<evidence type="ECO:0000256" key="1">
    <source>
        <dbReference type="ARBA" id="ARBA00004123"/>
    </source>
</evidence>
<evidence type="ECO:0000256" key="6">
    <source>
        <dbReference type="ARBA" id="ARBA00023125"/>
    </source>
</evidence>
<dbReference type="InterPro" id="IPR037869">
    <property type="entry name" value="Spp1/CFP1"/>
</dbReference>
<dbReference type="PROSITE" id="PS01359">
    <property type="entry name" value="ZF_PHD_1"/>
    <property type="match status" value="1"/>
</dbReference>
<evidence type="ECO:0000256" key="11">
    <source>
        <dbReference type="SAM" id="MobiDB-lite"/>
    </source>
</evidence>
<evidence type="ECO:0000313" key="15">
    <source>
        <dbReference type="Proteomes" id="UP000245119"/>
    </source>
</evidence>
<evidence type="ECO:0000313" key="14">
    <source>
        <dbReference type="EMBL" id="PVD24480.1"/>
    </source>
</evidence>
<evidence type="ECO:0000256" key="4">
    <source>
        <dbReference type="ARBA" id="ARBA00022833"/>
    </source>
</evidence>
<dbReference type="Gene3D" id="3.30.40.10">
    <property type="entry name" value="Zinc/RING finger domain, C3HC4 (zinc finger)"/>
    <property type="match status" value="1"/>
</dbReference>
<feature type="region of interest" description="Disordered" evidence="11">
    <location>
        <begin position="217"/>
        <end position="292"/>
    </location>
</feature>
<keyword evidence="2" id="KW-0479">Metal-binding</keyword>
<dbReference type="PROSITE" id="PS51058">
    <property type="entry name" value="ZF_CXXC"/>
    <property type="match status" value="1"/>
</dbReference>
<evidence type="ECO:0000256" key="8">
    <source>
        <dbReference type="ARBA" id="ARBA00023242"/>
    </source>
</evidence>
<dbReference type="InterPro" id="IPR019787">
    <property type="entry name" value="Znf_PHD-finger"/>
</dbReference>
<keyword evidence="8" id="KW-0539">Nucleus</keyword>
<dbReference type="Pfam" id="PF00628">
    <property type="entry name" value="PHD"/>
    <property type="match status" value="1"/>
</dbReference>
<keyword evidence="15" id="KW-1185">Reference proteome</keyword>
<dbReference type="InterPro" id="IPR001965">
    <property type="entry name" value="Znf_PHD"/>
</dbReference>